<proteinExistence type="inferred from homology"/>
<keyword evidence="5 14" id="KW-0812">Transmembrane</keyword>
<accession>A0AAQ3Q5K4</accession>
<sequence>MSSSWSRALTQISPYTFASIGIAISIGVSVLGAAWGIYITGSSLIGAAIKAPRITSKNLISVIFCEAVAIYGVIVAIILQTKLESVPASKIYDPESLRAGYAIFASGIIVGFANLVCGLCVGIIGSSCALSDAQNSTLFVKILVIEIFGSALGLFGVIVGPAKMNRKPGDWTCRSCQHLNFSRRDSCQRCGDARPSSERSEYGSFGGGRGGSSFGFSGSDVRPGDWYCSCAAHNFASRSSCFKCGALKEDSVVGVGGGGGFDADIPRSRGFGFGFGGGGGGGGRAGWKSGDWICNRSGCNEHNFASRMECFRCSAPRDSGTEV</sequence>
<feature type="transmembrane region" description="Helical" evidence="14">
    <location>
        <begin position="138"/>
        <end position="159"/>
    </location>
</feature>
<dbReference type="PANTHER" id="PTHR10263">
    <property type="entry name" value="V-TYPE PROTON ATPASE PROTEOLIPID SUBUNIT"/>
    <property type="match status" value="1"/>
</dbReference>
<keyword evidence="9" id="KW-0862">Zinc</keyword>
<reference evidence="16 17" key="1">
    <citation type="submission" date="2023-10" db="EMBL/GenBank/DDBJ databases">
        <title>Chromosome-scale genome assembly provides insights into flower coloration mechanisms of Canna indica.</title>
        <authorList>
            <person name="Li C."/>
        </authorList>
    </citation>
    <scope>NUCLEOTIDE SEQUENCE [LARGE SCALE GENOMIC DNA]</scope>
    <source>
        <tissue evidence="16">Flower</tissue>
    </source>
</reference>
<dbReference type="SUPFAM" id="SSF90209">
    <property type="entry name" value="Ran binding protein zinc finger-like"/>
    <property type="match status" value="3"/>
</dbReference>
<evidence type="ECO:0000256" key="13">
    <source>
        <dbReference type="PROSITE-ProRule" id="PRU00322"/>
    </source>
</evidence>
<evidence type="ECO:0000256" key="9">
    <source>
        <dbReference type="ARBA" id="ARBA00022833"/>
    </source>
</evidence>
<dbReference type="Proteomes" id="UP001327560">
    <property type="component" value="Chromosome 2"/>
</dbReference>
<feature type="domain" description="RanBP2-type" evidence="15">
    <location>
        <begin position="222"/>
        <end position="250"/>
    </location>
</feature>
<dbReference type="InterPro" id="IPR002379">
    <property type="entry name" value="ATPase_proteolipid_c-like_dom"/>
</dbReference>
<comment type="similarity">
    <text evidence="3 14">Belongs to the V-ATPase proteolipid subunit family.</text>
</comment>
<comment type="subcellular location">
    <subcellularLocation>
        <location evidence="2">Membrane</location>
        <topology evidence="2">Multi-pass membrane protein</topology>
    </subcellularLocation>
</comment>
<dbReference type="InterPro" id="IPR001876">
    <property type="entry name" value="Znf_RanBP2"/>
</dbReference>
<organism evidence="16 17">
    <name type="scientific">Canna indica</name>
    <name type="common">Indian-shot</name>
    <dbReference type="NCBI Taxonomy" id="4628"/>
    <lineage>
        <taxon>Eukaryota</taxon>
        <taxon>Viridiplantae</taxon>
        <taxon>Streptophyta</taxon>
        <taxon>Embryophyta</taxon>
        <taxon>Tracheophyta</taxon>
        <taxon>Spermatophyta</taxon>
        <taxon>Magnoliopsida</taxon>
        <taxon>Liliopsida</taxon>
        <taxon>Zingiberales</taxon>
        <taxon>Cannaceae</taxon>
        <taxon>Canna</taxon>
    </lineage>
</organism>
<dbReference type="InterPro" id="IPR000245">
    <property type="entry name" value="ATPase_proteolipid_csu"/>
</dbReference>
<feature type="transmembrane region" description="Helical" evidence="14">
    <location>
        <begin position="100"/>
        <end position="126"/>
    </location>
</feature>
<dbReference type="GO" id="GO:0033179">
    <property type="term" value="C:proton-transporting V-type ATPase, V0 domain"/>
    <property type="evidence" value="ECO:0007669"/>
    <property type="project" value="InterPro"/>
</dbReference>
<feature type="domain" description="RanBP2-type" evidence="15">
    <location>
        <begin position="167"/>
        <end position="196"/>
    </location>
</feature>
<feature type="transmembrane region" description="Helical" evidence="14">
    <location>
        <begin position="59"/>
        <end position="79"/>
    </location>
</feature>
<comment type="subunit">
    <text evidence="14">V-ATPase is a heteromultimeric enzyme composed of a peripheral catalytic V1 complex attached to an integral membrane V0 proton pore complex.</text>
</comment>
<dbReference type="SUPFAM" id="SSF81333">
    <property type="entry name" value="F1F0 ATP synthase subunit C"/>
    <property type="match status" value="2"/>
</dbReference>
<dbReference type="CDD" id="cd18177">
    <property type="entry name" value="ATP-synt_Vo_c_ATP6F_rpt1"/>
    <property type="match status" value="1"/>
</dbReference>
<evidence type="ECO:0000259" key="15">
    <source>
        <dbReference type="PROSITE" id="PS50199"/>
    </source>
</evidence>
<protein>
    <submittedName>
        <fullName evidence="16">V-type proton ATPase subunit c''2</fullName>
    </submittedName>
</protein>
<evidence type="ECO:0000256" key="3">
    <source>
        <dbReference type="ARBA" id="ARBA00007296"/>
    </source>
</evidence>
<evidence type="ECO:0000256" key="8">
    <source>
        <dbReference type="ARBA" id="ARBA00022781"/>
    </source>
</evidence>
<dbReference type="CDD" id="cd18178">
    <property type="entry name" value="ATP-synt_Vo_c_ATP6F_rpt2"/>
    <property type="match status" value="1"/>
</dbReference>
<evidence type="ECO:0000256" key="11">
    <source>
        <dbReference type="ARBA" id="ARBA00023065"/>
    </source>
</evidence>
<feature type="domain" description="RanBP2-type" evidence="15">
    <location>
        <begin position="288"/>
        <end position="319"/>
    </location>
</feature>
<dbReference type="PROSITE" id="PS01358">
    <property type="entry name" value="ZF_RANBP2_1"/>
    <property type="match status" value="2"/>
</dbReference>
<dbReference type="Pfam" id="PF00641">
    <property type="entry name" value="Zn_ribbon_RanBP"/>
    <property type="match status" value="2"/>
</dbReference>
<dbReference type="SMART" id="SM00547">
    <property type="entry name" value="ZnF_RBZ"/>
    <property type="match status" value="3"/>
</dbReference>
<dbReference type="Pfam" id="PF00137">
    <property type="entry name" value="ATP-synt_C"/>
    <property type="match status" value="2"/>
</dbReference>
<keyword evidence="17" id="KW-1185">Reference proteome</keyword>
<evidence type="ECO:0000256" key="4">
    <source>
        <dbReference type="ARBA" id="ARBA00022448"/>
    </source>
</evidence>
<dbReference type="FunFam" id="1.20.120.610:FF:000002">
    <property type="entry name" value="V-type proton ATPase proteolipid subunit"/>
    <property type="match status" value="1"/>
</dbReference>
<dbReference type="EMBL" id="CP136891">
    <property type="protein sequence ID" value="WOK96907.1"/>
    <property type="molecule type" value="Genomic_DNA"/>
</dbReference>
<evidence type="ECO:0000256" key="6">
    <source>
        <dbReference type="ARBA" id="ARBA00022723"/>
    </source>
</evidence>
<keyword evidence="12 14" id="KW-0472">Membrane</keyword>
<evidence type="ECO:0000256" key="2">
    <source>
        <dbReference type="ARBA" id="ARBA00004141"/>
    </source>
</evidence>
<dbReference type="FunFam" id="4.10.1060.10:FF:000023">
    <property type="entry name" value="Ran-binding zinc finger protein"/>
    <property type="match status" value="2"/>
</dbReference>
<dbReference type="GO" id="GO:0046961">
    <property type="term" value="F:proton-transporting ATPase activity, rotational mechanism"/>
    <property type="evidence" value="ECO:0007669"/>
    <property type="project" value="InterPro"/>
</dbReference>
<dbReference type="Gene3D" id="4.10.1060.10">
    <property type="entry name" value="Zinc finger, RanBP2-type"/>
    <property type="match status" value="3"/>
</dbReference>
<dbReference type="Gene3D" id="1.20.120.610">
    <property type="entry name" value="lithium bound rotor ring of v- atpase"/>
    <property type="match status" value="1"/>
</dbReference>
<dbReference type="PROSITE" id="PS50199">
    <property type="entry name" value="ZF_RANBP2_2"/>
    <property type="match status" value="3"/>
</dbReference>
<keyword evidence="8" id="KW-0375">Hydrogen ion transport</keyword>
<dbReference type="GO" id="GO:0008270">
    <property type="term" value="F:zinc ion binding"/>
    <property type="evidence" value="ECO:0007669"/>
    <property type="project" value="UniProtKB-KW"/>
</dbReference>
<evidence type="ECO:0000313" key="17">
    <source>
        <dbReference type="Proteomes" id="UP001327560"/>
    </source>
</evidence>
<evidence type="ECO:0000256" key="12">
    <source>
        <dbReference type="ARBA" id="ARBA00023136"/>
    </source>
</evidence>
<dbReference type="InterPro" id="IPR035921">
    <property type="entry name" value="F/V-ATP_Csub_sf"/>
</dbReference>
<dbReference type="AlphaFoldDB" id="A0AAQ3Q5K4"/>
<evidence type="ECO:0000256" key="7">
    <source>
        <dbReference type="ARBA" id="ARBA00022771"/>
    </source>
</evidence>
<name>A0AAQ3Q5K4_9LILI</name>
<evidence type="ECO:0000256" key="14">
    <source>
        <dbReference type="RuleBase" id="RU363060"/>
    </source>
</evidence>
<comment type="function">
    <text evidence="1 14">Proton-conducting pore forming subunit of the membrane integral V0 complex of vacuolar ATPase. V-ATPase is responsible for acidifying a variety of intracellular compartments in eukaryotic cells.</text>
</comment>
<gene>
    <name evidence="16" type="ORF">Cni_G05615</name>
</gene>
<evidence type="ECO:0000256" key="1">
    <source>
        <dbReference type="ARBA" id="ARBA00002481"/>
    </source>
</evidence>
<evidence type="ECO:0000256" key="5">
    <source>
        <dbReference type="ARBA" id="ARBA00022692"/>
    </source>
</evidence>
<dbReference type="InterPro" id="IPR036443">
    <property type="entry name" value="Znf_RanBP2_sf"/>
</dbReference>
<dbReference type="PRINTS" id="PR00122">
    <property type="entry name" value="VACATPASE"/>
</dbReference>
<keyword evidence="10 14" id="KW-1133">Transmembrane helix</keyword>
<evidence type="ECO:0000313" key="16">
    <source>
        <dbReference type="EMBL" id="WOK96907.1"/>
    </source>
</evidence>
<keyword evidence="6" id="KW-0479">Metal-binding</keyword>
<keyword evidence="7 13" id="KW-0863">Zinc-finger</keyword>
<feature type="transmembrane region" description="Helical" evidence="14">
    <location>
        <begin position="12"/>
        <end position="39"/>
    </location>
</feature>
<evidence type="ECO:0000256" key="10">
    <source>
        <dbReference type="ARBA" id="ARBA00022989"/>
    </source>
</evidence>
<keyword evidence="11 14" id="KW-0406">Ion transport</keyword>
<keyword evidence="4 14" id="KW-0813">Transport</keyword>